<feature type="compositionally biased region" description="Low complexity" evidence="1">
    <location>
        <begin position="363"/>
        <end position="378"/>
    </location>
</feature>
<organism evidence="3 4">
    <name type="scientific">Pristionchus entomophagus</name>
    <dbReference type="NCBI Taxonomy" id="358040"/>
    <lineage>
        <taxon>Eukaryota</taxon>
        <taxon>Metazoa</taxon>
        <taxon>Ecdysozoa</taxon>
        <taxon>Nematoda</taxon>
        <taxon>Chromadorea</taxon>
        <taxon>Rhabditida</taxon>
        <taxon>Rhabditina</taxon>
        <taxon>Diplogasteromorpha</taxon>
        <taxon>Diplogasteroidea</taxon>
        <taxon>Neodiplogasteridae</taxon>
        <taxon>Pristionchus</taxon>
    </lineage>
</organism>
<name>A0AAV5UKL2_9BILA</name>
<dbReference type="Pfam" id="PF00629">
    <property type="entry name" value="MAM"/>
    <property type="match status" value="1"/>
</dbReference>
<feature type="region of interest" description="Disordered" evidence="1">
    <location>
        <begin position="363"/>
        <end position="383"/>
    </location>
</feature>
<keyword evidence="4" id="KW-1185">Reference proteome</keyword>
<comment type="caution">
    <text evidence="3">The sequence shown here is derived from an EMBL/GenBank/DDBJ whole genome shotgun (WGS) entry which is preliminary data.</text>
</comment>
<accession>A0AAV5UKL2</accession>
<sequence length="1038" mass="114389">MTSYRDRINAAAAMHHQPNALVSRILQVALGLFVTTSDLPSIPVDNPLINFDCSFDTECRWISAGSHLDRWRVAKGEPDSLLWLAATGTMQLPSEPFSLIEIRGQQTDVLLSDAIACQEGASSLSFIYWAIGNADLEVCLTDLSGIKFNCTGMLQSPVMPGKVLLKIPEMQRPFRIMISPNTLPGILIVDEIKYDAQICETIRTTRKKEATTQPMPTTAVTSSVTMTSTTKKRSTIPTATTTPMTTEEMEEETSTMTTMERTSERTTTTQQQTTSTTTSTTTTPPPTTISTTTVPTTPSTTTTSTTSTQAPTTEKLTPSSTSATTASTTTTTVLPTTDAVLKSTETGEQGEGRMTTVVVDETTTTEAAVESTESSTETSTEEEFEEIDEVFELTTPFTPAYSTLKPEKQVIIDELEPFTEIPVTKTTMSILKKMELWRRTSVVTQAPTTTSTTTTTTTATTTTDIPPTTTDIPFDLLILGNRTSPFFDRRLNMILSDSAKLLCDFKEEFACQWGAEAGRWAIVQEGAIPSLEEDIGPDLLPPTFPAALVLQGTVMLTSDPIRCQKGQGKVLFRMWSNGNVTVQICALGYGIDNNRVNCFDRQSPSDQDVSLAVFEIPGDIKEAFTLNIVPQWPSGSRNKYLIIDEVAYIGECMPPPMTSSTMATTSTTEPTTTQRSVRRRTQMPPTLPPASEEYEEVAEVDEEVATTQKISIKPQKKSRTFPTRIITTTTPVPTTIASEEAEEEMMATYSTTPRTQPRFTNSGVRTFTTTPRATDYCALLNCNFDENACNYLNHGLTKVPWTLRNRGYGYPLSGMTDVRPMPTNGQFVSSLLAPGDVAILESPKFNLSSSLNVLLFQYYRPTQSSTIRLCLGSRYTTPLRTMAAFARCPSILRAVTARNAYRWNTVHVQLPPGTTHFFLVAHNSDRAETRTSIALDNMRVAICDPKNFAPEEVHRMFSSALAEDGVVDERVRVEGVKQHRPERIPALHSLTDIGHSPTHVTSPTNLRIPSYSATPSSRLDHFNRYRSHVDRTAYFGSD</sequence>
<reference evidence="3" key="1">
    <citation type="submission" date="2023-10" db="EMBL/GenBank/DDBJ databases">
        <title>Genome assembly of Pristionchus species.</title>
        <authorList>
            <person name="Yoshida K."/>
            <person name="Sommer R.J."/>
        </authorList>
    </citation>
    <scope>NUCLEOTIDE SEQUENCE</scope>
    <source>
        <strain evidence="3">RS0144</strain>
    </source>
</reference>
<dbReference type="InterPro" id="IPR013320">
    <property type="entry name" value="ConA-like_dom_sf"/>
</dbReference>
<dbReference type="EMBL" id="BTSX01000006">
    <property type="protein sequence ID" value="GMT06833.1"/>
    <property type="molecule type" value="Genomic_DNA"/>
</dbReference>
<feature type="compositionally biased region" description="Low complexity" evidence="1">
    <location>
        <begin position="658"/>
        <end position="675"/>
    </location>
</feature>
<evidence type="ECO:0000313" key="3">
    <source>
        <dbReference type="EMBL" id="GMT06833.1"/>
    </source>
</evidence>
<protein>
    <recommendedName>
        <fullName evidence="2">MAM domain-containing protein</fullName>
    </recommendedName>
</protein>
<feature type="region of interest" description="Disordered" evidence="1">
    <location>
        <begin position="445"/>
        <end position="466"/>
    </location>
</feature>
<feature type="domain" description="MAM" evidence="2">
    <location>
        <begin position="780"/>
        <end position="945"/>
    </location>
</feature>
<dbReference type="PANTHER" id="PTHR35265:SF1">
    <property type="entry name" value="LEUKOSIALIN"/>
    <property type="match status" value="1"/>
</dbReference>
<feature type="region of interest" description="Disordered" evidence="1">
    <location>
        <begin position="658"/>
        <end position="693"/>
    </location>
</feature>
<feature type="region of interest" description="Disordered" evidence="1">
    <location>
        <begin position="207"/>
        <end position="331"/>
    </location>
</feature>
<dbReference type="SMART" id="SM00137">
    <property type="entry name" value="MAM"/>
    <property type="match status" value="1"/>
</dbReference>
<dbReference type="SUPFAM" id="SSF49899">
    <property type="entry name" value="Concanavalin A-like lectins/glucanases"/>
    <property type="match status" value="1"/>
</dbReference>
<dbReference type="GO" id="GO:0016020">
    <property type="term" value="C:membrane"/>
    <property type="evidence" value="ECO:0007669"/>
    <property type="project" value="InterPro"/>
</dbReference>
<dbReference type="AlphaFoldDB" id="A0AAV5UKL2"/>
<evidence type="ECO:0000256" key="1">
    <source>
        <dbReference type="SAM" id="MobiDB-lite"/>
    </source>
</evidence>
<feature type="compositionally biased region" description="Low complexity" evidence="1">
    <location>
        <begin position="214"/>
        <end position="246"/>
    </location>
</feature>
<evidence type="ECO:0000313" key="4">
    <source>
        <dbReference type="Proteomes" id="UP001432027"/>
    </source>
</evidence>
<evidence type="ECO:0000259" key="2">
    <source>
        <dbReference type="PROSITE" id="PS50060"/>
    </source>
</evidence>
<dbReference type="GO" id="GO:0004888">
    <property type="term" value="F:transmembrane signaling receptor activity"/>
    <property type="evidence" value="ECO:0007669"/>
    <property type="project" value="InterPro"/>
</dbReference>
<dbReference type="Gene3D" id="2.60.120.200">
    <property type="match status" value="1"/>
</dbReference>
<gene>
    <name evidence="3" type="ORF">PENTCL1PPCAC_29007</name>
</gene>
<dbReference type="PANTHER" id="PTHR35265">
    <property type="entry name" value="LEUKOSIALIN"/>
    <property type="match status" value="1"/>
</dbReference>
<dbReference type="InterPro" id="IPR000998">
    <property type="entry name" value="MAM_dom"/>
</dbReference>
<feature type="compositionally biased region" description="Low complexity" evidence="1">
    <location>
        <begin position="254"/>
        <end position="331"/>
    </location>
</feature>
<dbReference type="Proteomes" id="UP001432027">
    <property type="component" value="Unassembled WGS sequence"/>
</dbReference>
<proteinExistence type="predicted"/>
<dbReference type="PROSITE" id="PS50060">
    <property type="entry name" value="MAM_2"/>
    <property type="match status" value="1"/>
</dbReference>
<dbReference type="InterPro" id="IPR038829">
    <property type="entry name" value="Leukosialin"/>
</dbReference>